<accession>A0A7C2JXZ9</accession>
<gene>
    <name evidence="2" type="ORF">ENQ76_07545</name>
</gene>
<name>A0A7C2JXZ9_9PLAN</name>
<protein>
    <submittedName>
        <fullName evidence="2">Uncharacterized protein</fullName>
    </submittedName>
</protein>
<feature type="chain" id="PRO_5028226464" evidence="1">
    <location>
        <begin position="26"/>
        <end position="515"/>
    </location>
</feature>
<organism evidence="2">
    <name type="scientific">Schlesneria paludicola</name>
    <dbReference type="NCBI Taxonomy" id="360056"/>
    <lineage>
        <taxon>Bacteria</taxon>
        <taxon>Pseudomonadati</taxon>
        <taxon>Planctomycetota</taxon>
        <taxon>Planctomycetia</taxon>
        <taxon>Planctomycetales</taxon>
        <taxon>Planctomycetaceae</taxon>
        <taxon>Schlesneria</taxon>
    </lineage>
</organism>
<evidence type="ECO:0000256" key="1">
    <source>
        <dbReference type="SAM" id="SignalP"/>
    </source>
</evidence>
<sequence length="515" mass="57945">MTPLRNLLWTLAVIFAGGGAAPVVAAEALWSIEQFNDAEPNWPRILGTPLRIEGRLSSQLKGQMRFQKCDVTFRLSADLERKIASAKNLEVAGALRYEGNRYYFDVTDLKSLPTDRERYQAREVALRNAAAKEWFELGEWALGRGKFYDDQELLDLGRTSLARGLALAVRELPKGDVDGRFALVDKAVELQFPPSLVDEIRHEAFREWLARCLMKNPPDEQDLAALEARLAKTFPEAVEPLSAWPTDLTQSYTLDPIDTYRLADAGQRKILHRLLGADVQWRRIVRSANPDGSNGGQIADRIDQLIPERHAAAEQYRERELVYRMQGIDTAPRAEALTLAAAFRERKRPQLATETLLKWLVAKERRLRPDEAPQFIELADDYLTLLNDEPRAVALLAEAHRREPQSQDVLDRFSKLGFRYDGVRWTKARPVDAPGDVTDPAPEPAAIPQLLKLGMTAAELGQLLNQPTSVTLMRTAAGTDEIRVYGRHGEGSRMVVHLRGGPGATEPRVTKFYTR</sequence>
<evidence type="ECO:0000313" key="2">
    <source>
        <dbReference type="EMBL" id="HEN15306.1"/>
    </source>
</evidence>
<comment type="caution">
    <text evidence="2">The sequence shown here is derived from an EMBL/GenBank/DDBJ whole genome shotgun (WGS) entry which is preliminary data.</text>
</comment>
<dbReference type="AlphaFoldDB" id="A0A7C2JXZ9"/>
<feature type="signal peptide" evidence="1">
    <location>
        <begin position="1"/>
        <end position="25"/>
    </location>
</feature>
<proteinExistence type="predicted"/>
<reference evidence="2" key="1">
    <citation type="journal article" date="2020" name="mSystems">
        <title>Genome- and Community-Level Interaction Insights into Carbon Utilization and Element Cycling Functions of Hydrothermarchaeota in Hydrothermal Sediment.</title>
        <authorList>
            <person name="Zhou Z."/>
            <person name="Liu Y."/>
            <person name="Xu W."/>
            <person name="Pan J."/>
            <person name="Luo Z.H."/>
            <person name="Li M."/>
        </authorList>
    </citation>
    <scope>NUCLEOTIDE SEQUENCE [LARGE SCALE GENOMIC DNA]</scope>
    <source>
        <strain evidence="2">SpSt-339</strain>
    </source>
</reference>
<dbReference type="EMBL" id="DSOK01000221">
    <property type="protein sequence ID" value="HEN15306.1"/>
    <property type="molecule type" value="Genomic_DNA"/>
</dbReference>
<keyword evidence="1" id="KW-0732">Signal</keyword>